<keyword evidence="3" id="KW-1185">Reference proteome</keyword>
<organism evidence="4">
    <name type="scientific">Soboliphyme baturini</name>
    <dbReference type="NCBI Taxonomy" id="241478"/>
    <lineage>
        <taxon>Eukaryota</taxon>
        <taxon>Metazoa</taxon>
        <taxon>Ecdysozoa</taxon>
        <taxon>Nematoda</taxon>
        <taxon>Enoplea</taxon>
        <taxon>Dorylaimia</taxon>
        <taxon>Dioctophymatida</taxon>
        <taxon>Dioctophymatoidea</taxon>
        <taxon>Soboliphymatidae</taxon>
        <taxon>Soboliphyme</taxon>
    </lineage>
</organism>
<dbReference type="AlphaFoldDB" id="A0A183IB42"/>
<name>A0A183IB42_9BILA</name>
<dbReference type="Proteomes" id="UP000270296">
    <property type="component" value="Unassembled WGS sequence"/>
</dbReference>
<accession>A0A183IB42</accession>
<evidence type="ECO:0000313" key="2">
    <source>
        <dbReference type="EMBL" id="VDO92306.1"/>
    </source>
</evidence>
<reference evidence="2 3" key="2">
    <citation type="submission" date="2018-11" db="EMBL/GenBank/DDBJ databases">
        <authorList>
            <consortium name="Pathogen Informatics"/>
        </authorList>
    </citation>
    <scope>NUCLEOTIDE SEQUENCE [LARGE SCALE GENOMIC DNA]</scope>
</reference>
<feature type="region of interest" description="Disordered" evidence="1">
    <location>
        <begin position="21"/>
        <end position="42"/>
    </location>
</feature>
<sequence length="240" mass="26750">MQAACRPAVRPVERPAVCIENGRRASGADQRTGQPSLRRNRREGRTAAVRWFGIRHLFGRRIGRPPSYVPSYPSVVEARLSASQHYAPLRRVLRELRDLIDEKPLKTCLRFTLGSDPAGHRESLRNYLPQLWRPAAADVLLLKVPSASSRRSAPSSRHESSRRLTEAMAVAFAFVSSSASSMSSPSSSSRLSVRSRFYSRVRGRVIGLSDVSSVCPRLHLARQSQPTARNGWFARGFTSL</sequence>
<dbReference type="EMBL" id="UZAM01006638">
    <property type="protein sequence ID" value="VDO92306.1"/>
    <property type="molecule type" value="Genomic_DNA"/>
</dbReference>
<proteinExistence type="predicted"/>
<dbReference type="WBParaSite" id="SBAD_0000085901-mRNA-1">
    <property type="protein sequence ID" value="SBAD_0000085901-mRNA-1"/>
    <property type="gene ID" value="SBAD_0000085901"/>
</dbReference>
<reference evidence="4" key="1">
    <citation type="submission" date="2016-06" db="UniProtKB">
        <authorList>
            <consortium name="WormBaseParasite"/>
        </authorList>
    </citation>
    <scope>IDENTIFICATION</scope>
</reference>
<evidence type="ECO:0000256" key="1">
    <source>
        <dbReference type="SAM" id="MobiDB-lite"/>
    </source>
</evidence>
<evidence type="ECO:0000313" key="3">
    <source>
        <dbReference type="Proteomes" id="UP000270296"/>
    </source>
</evidence>
<gene>
    <name evidence="2" type="ORF">SBAD_LOCUS836</name>
</gene>
<evidence type="ECO:0000313" key="4">
    <source>
        <dbReference type="WBParaSite" id="SBAD_0000085901-mRNA-1"/>
    </source>
</evidence>
<protein>
    <submittedName>
        <fullName evidence="4">SLC12A transporter C-terminal domain-containing protein</fullName>
    </submittedName>
</protein>